<gene>
    <name evidence="1" type="ORF">UFOVP247_67</name>
</gene>
<accession>A0A6J7WWB2</accession>
<protein>
    <submittedName>
        <fullName evidence="1">Uncharacterized protein</fullName>
    </submittedName>
</protein>
<evidence type="ECO:0000313" key="1">
    <source>
        <dbReference type="EMBL" id="CAB5220992.1"/>
    </source>
</evidence>
<proteinExistence type="predicted"/>
<reference evidence="1" key="1">
    <citation type="submission" date="2020-05" db="EMBL/GenBank/DDBJ databases">
        <authorList>
            <person name="Chiriac C."/>
            <person name="Salcher M."/>
            <person name="Ghai R."/>
            <person name="Kavagutti S V."/>
        </authorList>
    </citation>
    <scope>NUCLEOTIDE SEQUENCE</scope>
</reference>
<sequence>MSNRVLALSEDYFRMQQNYIDQYIVTSKNRKYLNKRIDLLVEEGWKLKSQSIDQDGYFRAVMVK</sequence>
<organism evidence="1">
    <name type="scientific">uncultured Caudovirales phage</name>
    <dbReference type="NCBI Taxonomy" id="2100421"/>
    <lineage>
        <taxon>Viruses</taxon>
        <taxon>Duplodnaviria</taxon>
        <taxon>Heunggongvirae</taxon>
        <taxon>Uroviricota</taxon>
        <taxon>Caudoviricetes</taxon>
        <taxon>Peduoviridae</taxon>
        <taxon>Maltschvirus</taxon>
        <taxon>Maltschvirus maltsch</taxon>
    </lineage>
</organism>
<dbReference type="EMBL" id="LR798288">
    <property type="protein sequence ID" value="CAB5220992.1"/>
    <property type="molecule type" value="Genomic_DNA"/>
</dbReference>
<name>A0A6J7WWB2_9CAUD</name>